<dbReference type="Gene3D" id="2.30.110.10">
    <property type="entry name" value="Electron Transport, Fmn-binding Protein, Chain A"/>
    <property type="match status" value="1"/>
</dbReference>
<evidence type="ECO:0000313" key="1">
    <source>
        <dbReference type="EMBL" id="MDR7363545.1"/>
    </source>
</evidence>
<name>A0ABU2BYR6_9ACTN</name>
<dbReference type="EMBL" id="JAVDYG010000001">
    <property type="protein sequence ID" value="MDR7363545.1"/>
    <property type="molecule type" value="Genomic_DNA"/>
</dbReference>
<gene>
    <name evidence="1" type="ORF">J2S63_003098</name>
</gene>
<protein>
    <recommendedName>
        <fullName evidence="3">Pyridoxamine 5'-phosphate oxidase family protein</fullName>
    </recommendedName>
</protein>
<dbReference type="Pfam" id="PF12900">
    <property type="entry name" value="Pyridox_ox_2"/>
    <property type="match status" value="1"/>
</dbReference>
<accession>A0ABU2BYR6</accession>
<reference evidence="1 2" key="1">
    <citation type="submission" date="2023-07" db="EMBL/GenBank/DDBJ databases">
        <title>Sequencing the genomes of 1000 actinobacteria strains.</title>
        <authorList>
            <person name="Klenk H.-P."/>
        </authorList>
    </citation>
    <scope>NUCLEOTIDE SEQUENCE [LARGE SCALE GENOMIC DNA]</scope>
    <source>
        <strain evidence="1 2">DSM 19426</strain>
    </source>
</reference>
<comment type="caution">
    <text evidence="1">The sequence shown here is derived from an EMBL/GenBank/DDBJ whole genome shotgun (WGS) entry which is preliminary data.</text>
</comment>
<dbReference type="InterPro" id="IPR024747">
    <property type="entry name" value="Pyridox_Oxase-rel"/>
</dbReference>
<evidence type="ECO:0008006" key="3">
    <source>
        <dbReference type="Google" id="ProtNLM"/>
    </source>
</evidence>
<dbReference type="SUPFAM" id="SSF50475">
    <property type="entry name" value="FMN-binding split barrel"/>
    <property type="match status" value="1"/>
</dbReference>
<dbReference type="InterPro" id="IPR012349">
    <property type="entry name" value="Split_barrel_FMN-bd"/>
</dbReference>
<dbReference type="RefSeq" id="WP_310304053.1">
    <property type="nucleotide sequence ID" value="NZ_BAAAPS010000003.1"/>
</dbReference>
<evidence type="ECO:0000313" key="2">
    <source>
        <dbReference type="Proteomes" id="UP001183648"/>
    </source>
</evidence>
<keyword evidence="2" id="KW-1185">Reference proteome</keyword>
<dbReference type="Proteomes" id="UP001183648">
    <property type="component" value="Unassembled WGS sequence"/>
</dbReference>
<sequence>MSESRDLTPSDCLALLRAGSLGRVAVSTPDGPHIVPVNYSVFDDTVVVRTSSYSVLGTHARDAVVALEIDGWDPATRHGWSVVARGRATIESDPRTIRAIRDAAPDAPWAGGTRNLYLRLRTDRLSGRAIGDLAPAATRAALESLGTDVDAHART</sequence>
<organism evidence="1 2">
    <name type="scientific">Nocardioides marmoribigeumensis</name>
    <dbReference type="NCBI Taxonomy" id="433649"/>
    <lineage>
        <taxon>Bacteria</taxon>
        <taxon>Bacillati</taxon>
        <taxon>Actinomycetota</taxon>
        <taxon>Actinomycetes</taxon>
        <taxon>Propionibacteriales</taxon>
        <taxon>Nocardioidaceae</taxon>
        <taxon>Nocardioides</taxon>
    </lineage>
</organism>
<proteinExistence type="predicted"/>